<feature type="compositionally biased region" description="Acidic residues" evidence="1">
    <location>
        <begin position="55"/>
        <end position="77"/>
    </location>
</feature>
<accession>A0AAV5QY52</accession>
<sequence length="677" mass="77678">MSSRALRKLGKSTLENELAKYQKKSVVQTNSDSSDEESEEEIVQSRPTNAFAFLNEDDDDDSEDSGEDFESSEEDEEKSVTPPVNNTKSNSKKQVKFNKTQNSKTVDDIDDNELDKILADAKLEDKMRELELKSSKENDINNLSDFSDNDDGSDIDDDDSNEEQLPPWPIYTHGGKLLTPKKFHRSSHLLSFDSRDLNPDREYENLFGKLSAAAIDAADSTSSSSISPEMLSQIKKLAKRIRGWSGRDHRSIPGTTRKLKLTKIKDDWLPIPKKPLSMEEMSKNDLAGLNSTKFKDDWKEIILEDIKKEYKYGLRYYNITPGPTFSLAATTEFFMSVVVQPDHESLIRLLQKSPYSIETILQVACILQRQGDNSNTNGLIERALFVFDWSLPNTFELGNGKSRLPFEYFLNRQIYLTIFRYISVLTQKSIYYTALTYCKLLFSFDPADDPYGVRFFIDYYAFLAEEYQYLIDLVESPLCRCYEAWLTAPLQYTAALCYLKLGKKQKAKDALLSAYNRHSYTGHSILEKLGNFDHPWLLEDVNDTVKLITAIYLTRLDSLCEDQEVRNFLVTELSSIITKVGKPNLGSYYWNNLEEIPENILRHAVLSGESTVMAKIPESFWSNNSVYEFDVLPPSIGTTIYNYIDDNQISNGIMQNTMRAEEIRQFEDLLQQNIIER</sequence>
<dbReference type="GO" id="GO:1990116">
    <property type="term" value="P:ribosome-associated ubiquitin-dependent protein catabolic process"/>
    <property type="evidence" value="ECO:0007669"/>
    <property type="project" value="TreeGrafter"/>
</dbReference>
<dbReference type="Proteomes" id="UP001378960">
    <property type="component" value="Unassembled WGS sequence"/>
</dbReference>
<feature type="region of interest" description="Disordered" evidence="1">
    <location>
        <begin position="139"/>
        <end position="167"/>
    </location>
</feature>
<evidence type="ECO:0000256" key="1">
    <source>
        <dbReference type="SAM" id="MobiDB-lite"/>
    </source>
</evidence>
<keyword evidence="3" id="KW-1185">Reference proteome</keyword>
<proteinExistence type="predicted"/>
<dbReference type="AlphaFoldDB" id="A0AAV5QY52"/>
<feature type="region of interest" description="Disordered" evidence="1">
    <location>
        <begin position="1"/>
        <end position="114"/>
    </location>
</feature>
<organism evidence="2 3">
    <name type="scientific">Pichia kluyveri</name>
    <name type="common">Yeast</name>
    <dbReference type="NCBI Taxonomy" id="36015"/>
    <lineage>
        <taxon>Eukaryota</taxon>
        <taxon>Fungi</taxon>
        <taxon>Dikarya</taxon>
        <taxon>Ascomycota</taxon>
        <taxon>Saccharomycotina</taxon>
        <taxon>Pichiomycetes</taxon>
        <taxon>Pichiales</taxon>
        <taxon>Pichiaceae</taxon>
        <taxon>Pichia</taxon>
    </lineage>
</organism>
<evidence type="ECO:0000313" key="3">
    <source>
        <dbReference type="Proteomes" id="UP001378960"/>
    </source>
</evidence>
<reference evidence="2 3" key="1">
    <citation type="journal article" date="2023" name="Elife">
        <title>Identification of key yeast species and microbe-microbe interactions impacting larval growth of Drosophila in the wild.</title>
        <authorList>
            <person name="Mure A."/>
            <person name="Sugiura Y."/>
            <person name="Maeda R."/>
            <person name="Honda K."/>
            <person name="Sakurai N."/>
            <person name="Takahashi Y."/>
            <person name="Watada M."/>
            <person name="Katoh T."/>
            <person name="Gotoh A."/>
            <person name="Gotoh Y."/>
            <person name="Taniguchi I."/>
            <person name="Nakamura K."/>
            <person name="Hayashi T."/>
            <person name="Katayama T."/>
            <person name="Uemura T."/>
            <person name="Hattori Y."/>
        </authorList>
    </citation>
    <scope>NUCLEOTIDE SEQUENCE [LARGE SCALE GENOMIC DNA]</scope>
    <source>
        <strain evidence="2 3">PK-24</strain>
    </source>
</reference>
<dbReference type="PANTHER" id="PTHR22684:SF0">
    <property type="entry name" value="RIBOSOME QUALITY CONTROL COMPLEX SUBUNIT TCF25"/>
    <property type="match status" value="1"/>
</dbReference>
<feature type="compositionally biased region" description="Acidic residues" evidence="1">
    <location>
        <begin position="33"/>
        <end position="42"/>
    </location>
</feature>
<gene>
    <name evidence="2" type="ORF">DAPK24_007960</name>
</gene>
<feature type="compositionally biased region" description="Basic residues" evidence="1">
    <location>
        <begin position="1"/>
        <end position="10"/>
    </location>
</feature>
<dbReference type="Pfam" id="PF04910">
    <property type="entry name" value="Tcf25"/>
    <property type="match status" value="1"/>
</dbReference>
<comment type="caution">
    <text evidence="2">The sequence shown here is derived from an EMBL/GenBank/DDBJ whole genome shotgun (WGS) entry which is preliminary data.</text>
</comment>
<dbReference type="EMBL" id="BTGB01000001">
    <property type="protein sequence ID" value="GMM44221.1"/>
    <property type="molecule type" value="Genomic_DNA"/>
</dbReference>
<dbReference type="InterPro" id="IPR006994">
    <property type="entry name" value="TCF25/Rqc1"/>
</dbReference>
<dbReference type="PANTHER" id="PTHR22684">
    <property type="entry name" value="NULP1-RELATED"/>
    <property type="match status" value="1"/>
</dbReference>
<dbReference type="GO" id="GO:1990112">
    <property type="term" value="C:RQC complex"/>
    <property type="evidence" value="ECO:0007669"/>
    <property type="project" value="TreeGrafter"/>
</dbReference>
<dbReference type="GO" id="GO:0072344">
    <property type="term" value="P:rescue of stalled ribosome"/>
    <property type="evidence" value="ECO:0007669"/>
    <property type="project" value="TreeGrafter"/>
</dbReference>
<name>A0AAV5QY52_PICKL</name>
<evidence type="ECO:0000313" key="2">
    <source>
        <dbReference type="EMBL" id="GMM44221.1"/>
    </source>
</evidence>
<feature type="compositionally biased region" description="Acidic residues" evidence="1">
    <location>
        <begin position="147"/>
        <end position="162"/>
    </location>
</feature>
<protein>
    <submittedName>
        <fullName evidence="2">Rqc1 protein</fullName>
    </submittedName>
</protein>